<dbReference type="EMBL" id="AP019755">
    <property type="protein sequence ID" value="BBL34465.1"/>
    <property type="molecule type" value="Genomic_DNA"/>
</dbReference>
<evidence type="ECO:0000313" key="4">
    <source>
        <dbReference type="EMBL" id="BBL34465.1"/>
    </source>
</evidence>
<keyword evidence="3" id="KW-0998">Cell outer membrane</keyword>
<evidence type="ECO:0000313" key="5">
    <source>
        <dbReference type="Proteomes" id="UP000316473"/>
    </source>
</evidence>
<comment type="subcellular location">
    <subcellularLocation>
        <location evidence="1">Cell outer membrane</location>
    </subcellularLocation>
</comment>
<dbReference type="SUPFAM" id="SSF56935">
    <property type="entry name" value="Porins"/>
    <property type="match status" value="1"/>
</dbReference>
<gene>
    <name evidence="4" type="ORF">Nstercoris_00701</name>
</gene>
<dbReference type="Proteomes" id="UP000316473">
    <property type="component" value="Chromosome"/>
</dbReference>
<keyword evidence="2" id="KW-0472">Membrane</keyword>
<evidence type="ECO:0000256" key="3">
    <source>
        <dbReference type="ARBA" id="ARBA00023237"/>
    </source>
</evidence>
<evidence type="ECO:0000256" key="1">
    <source>
        <dbReference type="ARBA" id="ARBA00004442"/>
    </source>
</evidence>
<dbReference type="AlphaFoldDB" id="A0A4Y1YR27"/>
<sequence length="75" mass="9006">METRKQYTKEFKLDAISLVLDQDHTPVLVDLFAQYRLNKHWSATFNVNNVFDKKHHQTIGTSERLNWYGPHVTFW</sequence>
<dbReference type="InterPro" id="IPR036942">
    <property type="entry name" value="Beta-barrel_TonB_sf"/>
</dbReference>
<evidence type="ECO:0000256" key="2">
    <source>
        <dbReference type="ARBA" id="ARBA00023136"/>
    </source>
</evidence>
<proteinExistence type="predicted"/>
<dbReference type="KEGG" id="nst:Nstercoris_00701"/>
<keyword evidence="5" id="KW-1185">Reference proteome</keyword>
<dbReference type="Gene3D" id="2.40.170.20">
    <property type="entry name" value="TonB-dependent receptor, beta-barrel domain"/>
    <property type="match status" value="1"/>
</dbReference>
<name>A0A4Y1YR27_9PROT</name>
<protein>
    <submittedName>
        <fullName evidence="4">Uncharacterized protein</fullName>
    </submittedName>
</protein>
<organism evidence="4 5">
    <name type="scientific">Nitrosomonas stercoris</name>
    <dbReference type="NCBI Taxonomy" id="1444684"/>
    <lineage>
        <taxon>Bacteria</taxon>
        <taxon>Pseudomonadati</taxon>
        <taxon>Pseudomonadota</taxon>
        <taxon>Betaproteobacteria</taxon>
        <taxon>Nitrosomonadales</taxon>
        <taxon>Nitrosomonadaceae</taxon>
        <taxon>Nitrosomonas</taxon>
    </lineage>
</organism>
<accession>A0A4Y1YR27</accession>
<reference evidence="4 5" key="1">
    <citation type="submission" date="2019-06" db="EMBL/GenBank/DDBJ databases">
        <title>Nitrosomonas stercoris KYUHI-S whole genome shotgun sequence.</title>
        <authorList>
            <person name="Nakagawa T."/>
            <person name="Tsuchiya Y."/>
            <person name="Takahashi R."/>
        </authorList>
    </citation>
    <scope>NUCLEOTIDE SEQUENCE [LARGE SCALE GENOMIC DNA]</scope>
    <source>
        <strain evidence="4 5">KYUHI-S</strain>
    </source>
</reference>
<dbReference type="GO" id="GO:0009279">
    <property type="term" value="C:cell outer membrane"/>
    <property type="evidence" value="ECO:0007669"/>
    <property type="project" value="UniProtKB-SubCell"/>
</dbReference>